<evidence type="ECO:0000256" key="1">
    <source>
        <dbReference type="SAM" id="SignalP"/>
    </source>
</evidence>
<dbReference type="HOGENOM" id="CLU_987402_0_0_1"/>
<proteinExistence type="predicted"/>
<evidence type="ECO:0000313" key="3">
    <source>
        <dbReference type="Proteomes" id="UP000016932"/>
    </source>
</evidence>
<dbReference type="Proteomes" id="UP000016932">
    <property type="component" value="Unassembled WGS sequence"/>
</dbReference>
<keyword evidence="1" id="KW-0732">Signal</keyword>
<dbReference type="EMBL" id="KB446566">
    <property type="protein sequence ID" value="EME77252.1"/>
    <property type="molecule type" value="Genomic_DNA"/>
</dbReference>
<dbReference type="KEGG" id="pfj:MYCFIDRAFT_209298"/>
<dbReference type="AlphaFoldDB" id="M3AIH9"/>
<dbReference type="GeneID" id="19336767"/>
<reference evidence="2 3" key="1">
    <citation type="journal article" date="2012" name="PLoS Pathog.">
        <title>Diverse lifestyles and strategies of plant pathogenesis encoded in the genomes of eighteen Dothideomycetes fungi.</title>
        <authorList>
            <person name="Ohm R.A."/>
            <person name="Feau N."/>
            <person name="Henrissat B."/>
            <person name="Schoch C.L."/>
            <person name="Horwitz B.A."/>
            <person name="Barry K.W."/>
            <person name="Condon B.J."/>
            <person name="Copeland A.C."/>
            <person name="Dhillon B."/>
            <person name="Glaser F."/>
            <person name="Hesse C.N."/>
            <person name="Kosti I."/>
            <person name="LaButti K."/>
            <person name="Lindquist E.A."/>
            <person name="Lucas S."/>
            <person name="Salamov A.A."/>
            <person name="Bradshaw R.E."/>
            <person name="Ciuffetti L."/>
            <person name="Hamelin R.C."/>
            <person name="Kema G.H.J."/>
            <person name="Lawrence C."/>
            <person name="Scott J.A."/>
            <person name="Spatafora J.W."/>
            <person name="Turgeon B.G."/>
            <person name="de Wit P.J.G.M."/>
            <person name="Zhong S."/>
            <person name="Goodwin S.B."/>
            <person name="Grigoriev I.V."/>
        </authorList>
    </citation>
    <scope>NUCLEOTIDE SEQUENCE [LARGE SCALE GENOMIC DNA]</scope>
    <source>
        <strain evidence="2 3">CIRAD86</strain>
    </source>
</reference>
<feature type="signal peptide" evidence="1">
    <location>
        <begin position="1"/>
        <end position="19"/>
    </location>
</feature>
<sequence>MSGKTFLHALVLLAVVVDARPGHLSRDGFHSCFRSSIILAPGLPLGFEEACMQSNGRHVVVKRDATQGQEYTIARASTAYRLIGRMCPAEKSSVCPTSDLSRDVVYRALAPSTLALFLQGTSSEISEVYLWPSSEASNALPTRVSQIATTSSLQQFHSPAFLKQSYQSSSHKLSNDANASYGNRCTGRSKNSEYFCVSSEATGPRQTTVEVEALAITIPNLGVRNVTVNTSQVRLVMEPTIWHPVYGIHIVHCTMYAAFYAAFTAGAAAYRTSSLSQAEVRP</sequence>
<dbReference type="RefSeq" id="XP_007932038.1">
    <property type="nucleotide sequence ID" value="XM_007933847.1"/>
</dbReference>
<name>M3AIH9_PSEFD</name>
<organism evidence="2 3">
    <name type="scientific">Pseudocercospora fijiensis (strain CIRAD86)</name>
    <name type="common">Black leaf streak disease fungus</name>
    <name type="synonym">Mycosphaerella fijiensis</name>
    <dbReference type="NCBI Taxonomy" id="383855"/>
    <lineage>
        <taxon>Eukaryota</taxon>
        <taxon>Fungi</taxon>
        <taxon>Dikarya</taxon>
        <taxon>Ascomycota</taxon>
        <taxon>Pezizomycotina</taxon>
        <taxon>Dothideomycetes</taxon>
        <taxon>Dothideomycetidae</taxon>
        <taxon>Mycosphaerellales</taxon>
        <taxon>Mycosphaerellaceae</taxon>
        <taxon>Pseudocercospora</taxon>
    </lineage>
</organism>
<gene>
    <name evidence="2" type="ORF">MYCFIDRAFT_209298</name>
</gene>
<protein>
    <submittedName>
        <fullName evidence="2">Uncharacterized protein</fullName>
    </submittedName>
</protein>
<dbReference type="VEuPathDB" id="FungiDB:MYCFIDRAFT_209298"/>
<accession>M3AIH9</accession>
<keyword evidence="3" id="KW-1185">Reference proteome</keyword>
<feature type="chain" id="PRO_5004030902" evidence="1">
    <location>
        <begin position="20"/>
        <end position="282"/>
    </location>
</feature>
<evidence type="ECO:0000313" key="2">
    <source>
        <dbReference type="EMBL" id="EME77252.1"/>
    </source>
</evidence>